<sequence length="386" mass="43386">MDTAGAAVRPAVISFSPNWTPIFSGESVTLTCNVAPTAQGNLRYSWYRDGYRISGDQRRLVIQAASWSDRGNYKCQAGASEKSEYFRLAVMSSDYSLILQVPPTVYEGDLYEGDSLSLRCHSRSGFYTRNQVFYKDNKIIESPVSESVLHIGRVNVTASGTYKCQKEICYNCYTTLSLYTAYRTISVSVLFSTPQVSVNQYHWREGDPMTLTCNTWLSPRRETTELQFVFYRNGHNVQGFSSSNQYGVPSAQLEDSGNYACEVQTPTGSVRKRSNVETVEIQELFSLPQIKVSSDQVTEGDHMTITCDTKLSPHRETTELQFVFYRNGHNVQGFSSSNQYGVPSAQLEDSGNYTCEVQTPTGSVRKRSNMTHILIQGEQKCYLSIN</sequence>
<dbReference type="InterPro" id="IPR013783">
    <property type="entry name" value="Ig-like_fold"/>
</dbReference>
<dbReference type="InterPro" id="IPR036179">
    <property type="entry name" value="Ig-like_dom_sf"/>
</dbReference>
<gene>
    <name evidence="6" type="ORF">XELAEV_18042840mg</name>
</gene>
<protein>
    <recommendedName>
        <fullName evidence="5">Ig-like domain-containing protein</fullName>
    </recommendedName>
</protein>
<evidence type="ECO:0000259" key="5">
    <source>
        <dbReference type="PROSITE" id="PS50835"/>
    </source>
</evidence>
<dbReference type="GO" id="GO:0007166">
    <property type="term" value="P:cell surface receptor signaling pathway"/>
    <property type="evidence" value="ECO:0007669"/>
    <property type="project" value="TreeGrafter"/>
</dbReference>
<dbReference type="InterPro" id="IPR050488">
    <property type="entry name" value="Ig_Fc_receptor"/>
</dbReference>
<organism evidence="6 7">
    <name type="scientific">Xenopus laevis</name>
    <name type="common">African clawed frog</name>
    <dbReference type="NCBI Taxonomy" id="8355"/>
    <lineage>
        <taxon>Eukaryota</taxon>
        <taxon>Metazoa</taxon>
        <taxon>Chordata</taxon>
        <taxon>Craniata</taxon>
        <taxon>Vertebrata</taxon>
        <taxon>Euteleostomi</taxon>
        <taxon>Amphibia</taxon>
        <taxon>Batrachia</taxon>
        <taxon>Anura</taxon>
        <taxon>Pipoidea</taxon>
        <taxon>Pipidae</taxon>
        <taxon>Xenopodinae</taxon>
        <taxon>Xenopus</taxon>
        <taxon>Xenopus</taxon>
    </lineage>
</organism>
<proteinExistence type="predicted"/>
<evidence type="ECO:0000256" key="2">
    <source>
        <dbReference type="ARBA" id="ARBA00022737"/>
    </source>
</evidence>
<dbReference type="GO" id="GO:0004888">
    <property type="term" value="F:transmembrane signaling receptor activity"/>
    <property type="evidence" value="ECO:0007669"/>
    <property type="project" value="TreeGrafter"/>
</dbReference>
<keyword evidence="3" id="KW-1015">Disulfide bond</keyword>
<dbReference type="Pfam" id="PF13895">
    <property type="entry name" value="Ig_2"/>
    <property type="match status" value="4"/>
</dbReference>
<name>A0A974C634_XENLA</name>
<feature type="domain" description="Ig-like" evidence="5">
    <location>
        <begin position="194"/>
        <end position="277"/>
    </location>
</feature>
<evidence type="ECO:0000256" key="4">
    <source>
        <dbReference type="ARBA" id="ARBA00023319"/>
    </source>
</evidence>
<dbReference type="PROSITE" id="PS50835">
    <property type="entry name" value="IG_LIKE"/>
    <property type="match status" value="4"/>
</dbReference>
<feature type="domain" description="Ig-like" evidence="5">
    <location>
        <begin position="103"/>
        <end position="186"/>
    </location>
</feature>
<dbReference type="GO" id="GO:0006955">
    <property type="term" value="P:immune response"/>
    <property type="evidence" value="ECO:0007669"/>
    <property type="project" value="TreeGrafter"/>
</dbReference>
<dbReference type="AlphaFoldDB" id="A0A974C634"/>
<keyword evidence="1" id="KW-0732">Signal</keyword>
<keyword evidence="4" id="KW-0393">Immunoglobulin domain</keyword>
<feature type="domain" description="Ig-like" evidence="5">
    <location>
        <begin position="288"/>
        <end position="371"/>
    </location>
</feature>
<dbReference type="Gene3D" id="2.60.40.10">
    <property type="entry name" value="Immunoglobulins"/>
    <property type="match status" value="4"/>
</dbReference>
<dbReference type="SUPFAM" id="SSF48726">
    <property type="entry name" value="Immunoglobulin"/>
    <property type="match status" value="4"/>
</dbReference>
<dbReference type="SMART" id="SM00409">
    <property type="entry name" value="IG"/>
    <property type="match status" value="4"/>
</dbReference>
<evidence type="ECO:0000313" key="6">
    <source>
        <dbReference type="EMBL" id="OCT66585.1"/>
    </source>
</evidence>
<dbReference type="FunFam" id="2.60.40.10:FF:000651">
    <property type="entry name" value="Fc receptor like 1"/>
    <property type="match status" value="2"/>
</dbReference>
<dbReference type="GO" id="GO:0009897">
    <property type="term" value="C:external side of plasma membrane"/>
    <property type="evidence" value="ECO:0007669"/>
    <property type="project" value="TreeGrafter"/>
</dbReference>
<dbReference type="PANTHER" id="PTHR11481">
    <property type="entry name" value="IMMUNOGLOBULIN FC RECEPTOR"/>
    <property type="match status" value="1"/>
</dbReference>
<dbReference type="InterPro" id="IPR003598">
    <property type="entry name" value="Ig_sub2"/>
</dbReference>
<evidence type="ECO:0000256" key="1">
    <source>
        <dbReference type="ARBA" id="ARBA00022729"/>
    </source>
</evidence>
<dbReference type="SMART" id="SM00408">
    <property type="entry name" value="IGc2"/>
    <property type="match status" value="4"/>
</dbReference>
<dbReference type="InterPro" id="IPR007110">
    <property type="entry name" value="Ig-like_dom"/>
</dbReference>
<keyword evidence="2" id="KW-0677">Repeat</keyword>
<dbReference type="InterPro" id="IPR003599">
    <property type="entry name" value="Ig_sub"/>
</dbReference>
<feature type="domain" description="Ig-like" evidence="5">
    <location>
        <begin position="10"/>
        <end position="77"/>
    </location>
</feature>
<reference evidence="7" key="1">
    <citation type="journal article" date="2016" name="Nature">
        <title>Genome evolution in the allotetraploid frog Xenopus laevis.</title>
        <authorList>
            <person name="Session A.M."/>
            <person name="Uno Y."/>
            <person name="Kwon T."/>
            <person name="Chapman J.A."/>
            <person name="Toyoda A."/>
            <person name="Takahashi S."/>
            <person name="Fukui A."/>
            <person name="Hikosaka A."/>
            <person name="Suzuki A."/>
            <person name="Kondo M."/>
            <person name="van Heeringen S.J."/>
            <person name="Quigley I."/>
            <person name="Heinz S."/>
            <person name="Ogino H."/>
            <person name="Ochi H."/>
            <person name="Hellsten U."/>
            <person name="Lyons J.B."/>
            <person name="Simakov O."/>
            <person name="Putnam N."/>
            <person name="Stites J."/>
            <person name="Kuroki Y."/>
            <person name="Tanaka T."/>
            <person name="Michiue T."/>
            <person name="Watanabe M."/>
            <person name="Bogdanovic O."/>
            <person name="Lister R."/>
            <person name="Georgiou G."/>
            <person name="Paranjpe S.S."/>
            <person name="van Kruijsbergen I."/>
            <person name="Shu S."/>
            <person name="Carlson J."/>
            <person name="Kinoshita T."/>
            <person name="Ohta Y."/>
            <person name="Mawaribuchi S."/>
            <person name="Jenkins J."/>
            <person name="Grimwood J."/>
            <person name="Schmutz J."/>
            <person name="Mitros T."/>
            <person name="Mozaffari S.V."/>
            <person name="Suzuki Y."/>
            <person name="Haramoto Y."/>
            <person name="Yamamoto T.S."/>
            <person name="Takagi C."/>
            <person name="Heald R."/>
            <person name="Miller K."/>
            <person name="Haudenschild C."/>
            <person name="Kitzman J."/>
            <person name="Nakayama T."/>
            <person name="Izutsu Y."/>
            <person name="Robert J."/>
            <person name="Fortriede J."/>
            <person name="Burns K."/>
            <person name="Lotay V."/>
            <person name="Karimi K."/>
            <person name="Yasuoka Y."/>
            <person name="Dichmann D.S."/>
            <person name="Flajnik M.F."/>
            <person name="Houston D.W."/>
            <person name="Shendure J."/>
            <person name="DuPasquier L."/>
            <person name="Vize P.D."/>
            <person name="Zorn A.M."/>
            <person name="Ito M."/>
            <person name="Marcotte E.M."/>
            <person name="Wallingford J.B."/>
            <person name="Ito Y."/>
            <person name="Asashima M."/>
            <person name="Ueno N."/>
            <person name="Matsuda Y."/>
            <person name="Veenstra G.J."/>
            <person name="Fujiyama A."/>
            <person name="Harland R.M."/>
            <person name="Taira M."/>
            <person name="Rokhsar D.S."/>
        </authorList>
    </citation>
    <scope>NUCLEOTIDE SEQUENCE [LARGE SCALE GENOMIC DNA]</scope>
    <source>
        <strain evidence="7">J</strain>
    </source>
</reference>
<dbReference type="Proteomes" id="UP000694892">
    <property type="component" value="Chromosome 8S"/>
</dbReference>
<dbReference type="EMBL" id="CM004481">
    <property type="protein sequence ID" value="OCT66585.1"/>
    <property type="molecule type" value="Genomic_DNA"/>
</dbReference>
<accession>A0A974C634</accession>
<evidence type="ECO:0000256" key="3">
    <source>
        <dbReference type="ARBA" id="ARBA00023157"/>
    </source>
</evidence>
<evidence type="ECO:0000313" key="7">
    <source>
        <dbReference type="Proteomes" id="UP000694892"/>
    </source>
</evidence>
<dbReference type="PANTHER" id="PTHR11481:SF110">
    <property type="entry name" value="FC RECEPTOR-LIKE PROTEIN 3"/>
    <property type="match status" value="1"/>
</dbReference>
<dbReference type="OMA" id="CRGWKAG"/>